<proteinExistence type="predicted"/>
<dbReference type="EMBL" id="MU117972">
    <property type="protein sequence ID" value="KAF9651918.1"/>
    <property type="molecule type" value="Genomic_DNA"/>
</dbReference>
<gene>
    <name evidence="1" type="ORF">BDM02DRAFT_3090354</name>
</gene>
<sequence length="523" mass="59182">MKATRKPQSVPLDGKPRHLRTVAADVEKQQAVVEAFRHAWLAYEKDAMGCDAYHPVSKLGSNLTHAGGIGYMILDAIDSLVLLGLDEEYQRAREWVATELSFDRDGIYNTFETTIRILGGLLSVYELSGRDSLYLEKAIDLADRLMPVFETHNGLPLTMVNLGLRQGIPEKHHNGWVSTSEIATLQLEFKYLSHLTGDQKYWNAVEKVMEVVREARTHTGLASIFIDPVDGKFALSDIRLGSRADSYYEYLLKQYLLTNKTESVYLDMYEDAMRGVHAHLISRTRSNMTYTSELVPGHGPDGDVTWLLAPKQDHLVCFFPGLLMLGAVMTAPVMNISTPPRFHELSEHGRKDWLTGVRLLETCVKTHDTQTYGLSPEIVHFRIDSDGMGDSSAPQDWYIKGAAPGKPAPYDARYILRPETIESLFIAFRLTGDERFRRFGWDIFQAIEAHCRVETGGYASVWNVDASPVIRLDNMETFFLSETLKYLYLLFSDPNTLPLEDYVFNTEAHPLPIFQPTFETGLQ</sequence>
<evidence type="ECO:0000313" key="1">
    <source>
        <dbReference type="EMBL" id="KAF9651918.1"/>
    </source>
</evidence>
<accession>A0ACB6ZR42</accession>
<protein>
    <submittedName>
        <fullName evidence="1">Glycoside hydrolase family 47 protein</fullName>
    </submittedName>
</protein>
<keyword evidence="1" id="KW-0378">Hydrolase</keyword>
<dbReference type="Proteomes" id="UP000886501">
    <property type="component" value="Unassembled WGS sequence"/>
</dbReference>
<name>A0ACB6ZR42_THEGA</name>
<reference evidence="1" key="1">
    <citation type="submission" date="2019-10" db="EMBL/GenBank/DDBJ databases">
        <authorList>
            <consortium name="DOE Joint Genome Institute"/>
            <person name="Kuo A."/>
            <person name="Miyauchi S."/>
            <person name="Kiss E."/>
            <person name="Drula E."/>
            <person name="Kohler A."/>
            <person name="Sanchez-Garcia M."/>
            <person name="Andreopoulos B."/>
            <person name="Barry K.W."/>
            <person name="Bonito G."/>
            <person name="Buee M."/>
            <person name="Carver A."/>
            <person name="Chen C."/>
            <person name="Cichocki N."/>
            <person name="Clum A."/>
            <person name="Culley D."/>
            <person name="Crous P.W."/>
            <person name="Fauchery L."/>
            <person name="Girlanda M."/>
            <person name="Hayes R."/>
            <person name="Keri Z."/>
            <person name="Labutti K."/>
            <person name="Lipzen A."/>
            <person name="Lombard V."/>
            <person name="Magnuson J."/>
            <person name="Maillard F."/>
            <person name="Morin E."/>
            <person name="Murat C."/>
            <person name="Nolan M."/>
            <person name="Ohm R."/>
            <person name="Pangilinan J."/>
            <person name="Pereira M."/>
            <person name="Perotto S."/>
            <person name="Peter M."/>
            <person name="Riley R."/>
            <person name="Sitrit Y."/>
            <person name="Stielow B."/>
            <person name="Szollosi G."/>
            <person name="Zifcakova L."/>
            <person name="Stursova M."/>
            <person name="Spatafora J.W."/>
            <person name="Tedersoo L."/>
            <person name="Vaario L.-M."/>
            <person name="Yamada A."/>
            <person name="Yan M."/>
            <person name="Wang P."/>
            <person name="Xu J."/>
            <person name="Bruns T."/>
            <person name="Baldrian P."/>
            <person name="Vilgalys R."/>
            <person name="Henrissat B."/>
            <person name="Grigoriev I.V."/>
            <person name="Hibbett D."/>
            <person name="Nagy L.G."/>
            <person name="Martin F.M."/>
        </authorList>
    </citation>
    <scope>NUCLEOTIDE SEQUENCE</scope>
    <source>
        <strain evidence="1">P2</strain>
    </source>
</reference>
<comment type="caution">
    <text evidence="1">The sequence shown here is derived from an EMBL/GenBank/DDBJ whole genome shotgun (WGS) entry which is preliminary data.</text>
</comment>
<keyword evidence="2" id="KW-1185">Reference proteome</keyword>
<evidence type="ECO:0000313" key="2">
    <source>
        <dbReference type="Proteomes" id="UP000886501"/>
    </source>
</evidence>
<organism evidence="1 2">
    <name type="scientific">Thelephora ganbajun</name>
    <name type="common">Ganba fungus</name>
    <dbReference type="NCBI Taxonomy" id="370292"/>
    <lineage>
        <taxon>Eukaryota</taxon>
        <taxon>Fungi</taxon>
        <taxon>Dikarya</taxon>
        <taxon>Basidiomycota</taxon>
        <taxon>Agaricomycotina</taxon>
        <taxon>Agaricomycetes</taxon>
        <taxon>Thelephorales</taxon>
        <taxon>Thelephoraceae</taxon>
        <taxon>Thelephora</taxon>
    </lineage>
</organism>
<reference evidence="1" key="2">
    <citation type="journal article" date="2020" name="Nat. Commun.">
        <title>Large-scale genome sequencing of mycorrhizal fungi provides insights into the early evolution of symbiotic traits.</title>
        <authorList>
            <person name="Miyauchi S."/>
            <person name="Kiss E."/>
            <person name="Kuo A."/>
            <person name="Drula E."/>
            <person name="Kohler A."/>
            <person name="Sanchez-Garcia M."/>
            <person name="Morin E."/>
            <person name="Andreopoulos B."/>
            <person name="Barry K.W."/>
            <person name="Bonito G."/>
            <person name="Buee M."/>
            <person name="Carver A."/>
            <person name="Chen C."/>
            <person name="Cichocki N."/>
            <person name="Clum A."/>
            <person name="Culley D."/>
            <person name="Crous P.W."/>
            <person name="Fauchery L."/>
            <person name="Girlanda M."/>
            <person name="Hayes R.D."/>
            <person name="Keri Z."/>
            <person name="LaButti K."/>
            <person name="Lipzen A."/>
            <person name="Lombard V."/>
            <person name="Magnuson J."/>
            <person name="Maillard F."/>
            <person name="Murat C."/>
            <person name="Nolan M."/>
            <person name="Ohm R.A."/>
            <person name="Pangilinan J."/>
            <person name="Pereira M.F."/>
            <person name="Perotto S."/>
            <person name="Peter M."/>
            <person name="Pfister S."/>
            <person name="Riley R."/>
            <person name="Sitrit Y."/>
            <person name="Stielow J.B."/>
            <person name="Szollosi G."/>
            <person name="Zifcakova L."/>
            <person name="Stursova M."/>
            <person name="Spatafora J.W."/>
            <person name="Tedersoo L."/>
            <person name="Vaario L.M."/>
            <person name="Yamada A."/>
            <person name="Yan M."/>
            <person name="Wang P."/>
            <person name="Xu J."/>
            <person name="Bruns T."/>
            <person name="Baldrian P."/>
            <person name="Vilgalys R."/>
            <person name="Dunand C."/>
            <person name="Henrissat B."/>
            <person name="Grigoriev I.V."/>
            <person name="Hibbett D."/>
            <person name="Nagy L.G."/>
            <person name="Martin F.M."/>
        </authorList>
    </citation>
    <scope>NUCLEOTIDE SEQUENCE</scope>
    <source>
        <strain evidence="1">P2</strain>
    </source>
</reference>